<protein>
    <submittedName>
        <fullName evidence="2">Uncharacterized protein</fullName>
    </submittedName>
</protein>
<dbReference type="Proteomes" id="UP000268007">
    <property type="component" value="Unassembled WGS sequence"/>
</dbReference>
<feature type="transmembrane region" description="Helical" evidence="1">
    <location>
        <begin position="86"/>
        <end position="105"/>
    </location>
</feature>
<keyword evidence="4" id="KW-1185">Reference proteome</keyword>
<gene>
    <name evidence="2" type="ORF">BDD43_2980</name>
    <name evidence="3" type="ORF">BDD43_3717</name>
</gene>
<comment type="caution">
    <text evidence="2">The sequence shown here is derived from an EMBL/GenBank/DDBJ whole genome shotgun (WGS) entry which is preliminary data.</text>
</comment>
<name>A0A495J2B2_9SPHI</name>
<evidence type="ECO:0000313" key="2">
    <source>
        <dbReference type="EMBL" id="RKR82791.1"/>
    </source>
</evidence>
<organism evidence="2 4">
    <name type="scientific">Mucilaginibacter gracilis</name>
    <dbReference type="NCBI Taxonomy" id="423350"/>
    <lineage>
        <taxon>Bacteria</taxon>
        <taxon>Pseudomonadati</taxon>
        <taxon>Bacteroidota</taxon>
        <taxon>Sphingobacteriia</taxon>
        <taxon>Sphingobacteriales</taxon>
        <taxon>Sphingobacteriaceae</taxon>
        <taxon>Mucilaginibacter</taxon>
    </lineage>
</organism>
<dbReference type="AlphaFoldDB" id="A0A495J2B2"/>
<reference evidence="2 4" key="1">
    <citation type="submission" date="2018-10" db="EMBL/GenBank/DDBJ databases">
        <title>Genomic Encyclopedia of Archaeal and Bacterial Type Strains, Phase II (KMG-II): from individual species to whole genera.</title>
        <authorList>
            <person name="Goeker M."/>
        </authorList>
    </citation>
    <scope>NUCLEOTIDE SEQUENCE [LARGE SCALE GENOMIC DNA]</scope>
    <source>
        <strain evidence="2 4">DSM 18602</strain>
    </source>
</reference>
<dbReference type="EMBL" id="RBKU01000001">
    <property type="protein sequence ID" value="RKR83507.1"/>
    <property type="molecule type" value="Genomic_DNA"/>
</dbReference>
<evidence type="ECO:0000256" key="1">
    <source>
        <dbReference type="SAM" id="Phobius"/>
    </source>
</evidence>
<keyword evidence="1" id="KW-0812">Transmembrane</keyword>
<evidence type="ECO:0000313" key="3">
    <source>
        <dbReference type="EMBL" id="RKR83507.1"/>
    </source>
</evidence>
<evidence type="ECO:0000313" key="4">
    <source>
        <dbReference type="Proteomes" id="UP000268007"/>
    </source>
</evidence>
<keyword evidence="1" id="KW-1133">Transmembrane helix</keyword>
<dbReference type="EMBL" id="RBKU01000001">
    <property type="protein sequence ID" value="RKR82791.1"/>
    <property type="molecule type" value="Genomic_DNA"/>
</dbReference>
<proteinExistence type="predicted"/>
<feature type="transmembrane region" description="Helical" evidence="1">
    <location>
        <begin position="59"/>
        <end position="79"/>
    </location>
</feature>
<sequence length="117" mass="13281">MQDTPRRNIIVRLSSNPMGVYLLWFIALLLFCIIGIPILRLSMGHADGEQVPLTLLGHTANIAVIGLILISLVSPILYWGWYKKYMFIPLIIPILLIGLLGYWLIDIYISNGHHFPL</sequence>
<accession>A0A495J2B2</accession>
<keyword evidence="1" id="KW-0472">Membrane</keyword>
<feature type="transmembrane region" description="Helical" evidence="1">
    <location>
        <begin position="21"/>
        <end position="39"/>
    </location>
</feature>
<dbReference type="RefSeq" id="WP_147425644.1">
    <property type="nucleotide sequence ID" value="NZ_RBKU01000001.1"/>
</dbReference>